<dbReference type="Proteomes" id="UP001153954">
    <property type="component" value="Unassembled WGS sequence"/>
</dbReference>
<evidence type="ECO:0008006" key="3">
    <source>
        <dbReference type="Google" id="ProtNLM"/>
    </source>
</evidence>
<name>A0AAU9TD19_EUPED</name>
<proteinExistence type="predicted"/>
<organism evidence="1 2">
    <name type="scientific">Euphydryas editha</name>
    <name type="common">Edith's checkerspot</name>
    <dbReference type="NCBI Taxonomy" id="104508"/>
    <lineage>
        <taxon>Eukaryota</taxon>
        <taxon>Metazoa</taxon>
        <taxon>Ecdysozoa</taxon>
        <taxon>Arthropoda</taxon>
        <taxon>Hexapoda</taxon>
        <taxon>Insecta</taxon>
        <taxon>Pterygota</taxon>
        <taxon>Neoptera</taxon>
        <taxon>Endopterygota</taxon>
        <taxon>Lepidoptera</taxon>
        <taxon>Glossata</taxon>
        <taxon>Ditrysia</taxon>
        <taxon>Papilionoidea</taxon>
        <taxon>Nymphalidae</taxon>
        <taxon>Nymphalinae</taxon>
        <taxon>Euphydryas</taxon>
    </lineage>
</organism>
<gene>
    <name evidence="1" type="ORF">EEDITHA_LOCUS130</name>
</gene>
<dbReference type="EMBL" id="CAKOGL010000001">
    <property type="protein sequence ID" value="CAH2083432.1"/>
    <property type="molecule type" value="Genomic_DNA"/>
</dbReference>
<dbReference type="AlphaFoldDB" id="A0AAU9TD19"/>
<comment type="caution">
    <text evidence="1">The sequence shown here is derived from an EMBL/GenBank/DDBJ whole genome shotgun (WGS) entry which is preliminary data.</text>
</comment>
<evidence type="ECO:0000313" key="1">
    <source>
        <dbReference type="EMBL" id="CAH2083432.1"/>
    </source>
</evidence>
<evidence type="ECO:0000313" key="2">
    <source>
        <dbReference type="Proteomes" id="UP001153954"/>
    </source>
</evidence>
<reference evidence="1" key="1">
    <citation type="submission" date="2022-03" db="EMBL/GenBank/DDBJ databases">
        <authorList>
            <person name="Tunstrom K."/>
        </authorList>
    </citation>
    <scope>NUCLEOTIDE SEQUENCE</scope>
</reference>
<keyword evidence="2" id="KW-1185">Reference proteome</keyword>
<sequence>MYDVYFIIYSVKTKQVPSNTCEGCGKSFGNGGLRYHIRRSHYNLVAKITSHDEKQMNEVWYESVLNTDSVVEIKKAGHNLLFIRKLESNKEVRLSDDNVLIDFTSLYPTGNKVTTTTCDICNIEMLKRDFKKHYDEKHGKLRKHHCNNCNVTFKRSYLFLRHTCNKTKTRRTRKLPCQISKVESFTPIPV</sequence>
<protein>
    <recommendedName>
        <fullName evidence="3">C2H2-type domain-containing protein</fullName>
    </recommendedName>
</protein>
<accession>A0AAU9TD19</accession>